<dbReference type="GO" id="GO:0006354">
    <property type="term" value="P:DNA-templated transcription elongation"/>
    <property type="evidence" value="ECO:0007669"/>
    <property type="project" value="TreeGrafter"/>
</dbReference>
<keyword evidence="5 8" id="KW-0804">Transcription</keyword>
<dbReference type="HOGENOM" id="CLU_322611_0_0_12"/>
<dbReference type="eggNOG" id="COG1747">
    <property type="taxonomic scope" value="Bacteria"/>
</dbReference>
<evidence type="ECO:0000259" key="10">
    <source>
        <dbReference type="Pfam" id="PF01272"/>
    </source>
</evidence>
<dbReference type="NCBIfam" id="TIGR01462">
    <property type="entry name" value="greA"/>
    <property type="match status" value="1"/>
</dbReference>
<dbReference type="PANTHER" id="PTHR30437:SF4">
    <property type="entry name" value="TRANSCRIPTION ELONGATION FACTOR GREA"/>
    <property type="match status" value="1"/>
</dbReference>
<dbReference type="GO" id="GO:0070063">
    <property type="term" value="F:RNA polymerase binding"/>
    <property type="evidence" value="ECO:0007669"/>
    <property type="project" value="InterPro"/>
</dbReference>
<evidence type="ECO:0000259" key="11">
    <source>
        <dbReference type="Pfam" id="PF03449"/>
    </source>
</evidence>
<dbReference type="InterPro" id="IPR036805">
    <property type="entry name" value="Tscrpt_elong_fac_GreA/B_N_sf"/>
</dbReference>
<gene>
    <name evidence="8" type="primary">greA</name>
    <name evidence="12" type="ordered locus">Trebr_1732</name>
</gene>
<dbReference type="Pfam" id="PF01272">
    <property type="entry name" value="GreA_GreB"/>
    <property type="match status" value="1"/>
</dbReference>
<dbReference type="InterPro" id="IPR028624">
    <property type="entry name" value="Tscrpt_elong_fac_GreA/B"/>
</dbReference>
<evidence type="ECO:0000256" key="6">
    <source>
        <dbReference type="ARBA" id="ARBA00024916"/>
    </source>
</evidence>
<accession>F4LQE5</accession>
<dbReference type="STRING" id="906968.Trebr_1732"/>
<dbReference type="Pfam" id="PF03449">
    <property type="entry name" value="GreA_GreB_N"/>
    <property type="match status" value="1"/>
</dbReference>
<evidence type="ECO:0000313" key="12">
    <source>
        <dbReference type="EMBL" id="AEE17154.1"/>
    </source>
</evidence>
<comment type="similarity">
    <text evidence="1 8 9">Belongs to the GreA/GreB family.</text>
</comment>
<comment type="function">
    <text evidence="6 8 9">Necessary for efficient RNA polymerase transcription elongation past template-encoded arresting sites. The arresting sites in DNA have the property of trapping a certain fraction of elongating RNA polymerases that pass through, resulting in locked ternary complexes. Cleavage of the nascent transcript by cleavage factors such as GreA or GreB allows the resumption of elongation from the new 3'terminus. GreA releases sequences of 2 to 3 nucleotides.</text>
</comment>
<dbReference type="NCBIfam" id="NF011309">
    <property type="entry name" value="PRK14720.1"/>
    <property type="match status" value="1"/>
</dbReference>
<dbReference type="InterPro" id="IPR023459">
    <property type="entry name" value="Tscrpt_elong_fac_GreA/B_fam"/>
</dbReference>
<evidence type="ECO:0000313" key="13">
    <source>
        <dbReference type="Proteomes" id="UP000006546"/>
    </source>
</evidence>
<dbReference type="Gene3D" id="3.10.50.30">
    <property type="entry name" value="Transcription elongation factor, GreA/GreB, C-terminal domain"/>
    <property type="match status" value="1"/>
</dbReference>
<keyword evidence="3 8" id="KW-0805">Transcription regulation</keyword>
<keyword evidence="12" id="KW-0251">Elongation factor</keyword>
<evidence type="ECO:0000256" key="7">
    <source>
        <dbReference type="ARBA" id="ARBA00030776"/>
    </source>
</evidence>
<name>F4LQE5_TREBD</name>
<dbReference type="KEGG" id="tbe:Trebr_1732"/>
<keyword evidence="12" id="KW-0648">Protein biosynthesis</keyword>
<evidence type="ECO:0000256" key="9">
    <source>
        <dbReference type="RuleBase" id="RU000556"/>
    </source>
</evidence>
<dbReference type="GO" id="GO:0032784">
    <property type="term" value="P:regulation of DNA-templated transcription elongation"/>
    <property type="evidence" value="ECO:0007669"/>
    <property type="project" value="UniProtKB-UniRule"/>
</dbReference>
<dbReference type="Gene3D" id="1.25.40.10">
    <property type="entry name" value="Tetratricopeptide repeat domain"/>
    <property type="match status" value="1"/>
</dbReference>
<evidence type="ECO:0000256" key="1">
    <source>
        <dbReference type="ARBA" id="ARBA00008213"/>
    </source>
</evidence>
<dbReference type="GO" id="GO:0003746">
    <property type="term" value="F:translation elongation factor activity"/>
    <property type="evidence" value="ECO:0007669"/>
    <property type="project" value="UniProtKB-KW"/>
</dbReference>
<dbReference type="InterPro" id="IPR006359">
    <property type="entry name" value="Tscrpt_elong_fac_GreA"/>
</dbReference>
<dbReference type="AlphaFoldDB" id="F4LQE5"/>
<dbReference type="SUPFAM" id="SSF48452">
    <property type="entry name" value="TPR-like"/>
    <property type="match status" value="1"/>
</dbReference>
<dbReference type="Gene3D" id="1.10.287.180">
    <property type="entry name" value="Transcription elongation factor, GreA/GreB, N-terminal domain"/>
    <property type="match status" value="1"/>
</dbReference>
<dbReference type="OrthoDB" id="9808774at2"/>
<evidence type="ECO:0000256" key="3">
    <source>
        <dbReference type="ARBA" id="ARBA00023015"/>
    </source>
</evidence>
<reference evidence="13" key="1">
    <citation type="submission" date="2011-04" db="EMBL/GenBank/DDBJ databases">
        <title>The complete genome of Treponema brennaborense DSM 12168.</title>
        <authorList>
            <person name="Lucas S."/>
            <person name="Han J."/>
            <person name="Lapidus A."/>
            <person name="Bruce D."/>
            <person name="Goodwin L."/>
            <person name="Pitluck S."/>
            <person name="Peters L."/>
            <person name="Kyrpides N."/>
            <person name="Mavromatis K."/>
            <person name="Ivanova N."/>
            <person name="Mikhailova N."/>
            <person name="Pagani I."/>
            <person name="Teshima H."/>
            <person name="Detter J.C."/>
            <person name="Tapia R."/>
            <person name="Han C."/>
            <person name="Land M."/>
            <person name="Hauser L."/>
            <person name="Markowitz V."/>
            <person name="Cheng J.-F."/>
            <person name="Hugenholtz P."/>
            <person name="Woyke T."/>
            <person name="Wu D."/>
            <person name="Gronow S."/>
            <person name="Wellnitz S."/>
            <person name="Brambilla E."/>
            <person name="Klenk H.-P."/>
            <person name="Eisen J.A."/>
        </authorList>
    </citation>
    <scope>NUCLEOTIDE SEQUENCE [LARGE SCALE GENOMIC DNA]</scope>
    <source>
        <strain evidence="13">DSM 12168 / CIP 105900 / DD5/3</strain>
    </source>
</reference>
<dbReference type="PANTHER" id="PTHR30437">
    <property type="entry name" value="TRANSCRIPTION ELONGATION FACTOR GREA"/>
    <property type="match status" value="1"/>
</dbReference>
<dbReference type="Proteomes" id="UP000006546">
    <property type="component" value="Chromosome"/>
</dbReference>
<dbReference type="SUPFAM" id="SSF54534">
    <property type="entry name" value="FKBP-like"/>
    <property type="match status" value="1"/>
</dbReference>
<sequence>MSEELVKSVQDMLNEEKWTRAAISNYSKNNFIELAAVVENARNENCIDDVKAVCDEHLSHTKNSIIALYISGMLALKKGTLDNSALVTLITIFQDNHKSNIVTYLCETILADDESNKFALRTLADCYREESNEKMWDIYETIVRIDYEEADIAKMLAERYEKDGDSETAIDYYKKAILRYINNGSNFMNQIKEIWTKLVTVIPEEIDFFYLLQRKIAKSISEEKSAVLMQELYVYYKDTQDWNTAIDILKLILQIDEKDAWARREIVDCFRGKYAGHSQLDDYIRVSNLSQNWRNIFEAISDFEKHIAFDAKNFVFHRSWGVGLIRKVTGDQLTINFGKKYGMHEMSLKMAISALQPLTADHIWVLKATKPRETLAKMVKDDKAWALKTIIKSFGNNCDFKRIKAELSPAILTPGEWTSWSTSARKVLDTDPTFGVNPNDINMYTVRDRAISQEEKLSNEFKAQKQFFARIDVLMKFAAEADTESELFADMFSYFTGYLKSFSNVTEQVMAAFLVVRRISSQFPHLNPGIKYTFEQLFNEIENPRETYAALKDTKNTSLRKDFLSCIKTLLPNWVDVYIELFPTVLQDEMLVTLINTGHLEQVKQLAAVSFEEYRLYREAAIYFFRECSEEDWFKSVDIPYEKQLITLIHIMDLTYREIANHVDTTENRKINRQIQLLLFKNDQLLKYILENDKDTITRMYTLVDDVKDLDPAIKMNIRNKILEKYPDFKFYGTEEKTVAQQGLIVTAKMFEQKKQQLEHITSVDIPANSKEIGEALAQGDLRENAEYKAAKERQTLLASTATKLQDEINRARIFDPTTGTTARVSFGTVVTLKNDVSGESEEYTILGPWESDPDNKVISYMSPFGNAILNAKEKQALSFVINEHDYKYTVEKIEMAKF</sequence>
<evidence type="ECO:0000256" key="4">
    <source>
        <dbReference type="ARBA" id="ARBA00023125"/>
    </source>
</evidence>
<evidence type="ECO:0000256" key="8">
    <source>
        <dbReference type="HAMAP-Rule" id="MF_00105"/>
    </source>
</evidence>
<dbReference type="SUPFAM" id="SSF46557">
    <property type="entry name" value="GreA transcript cleavage protein, N-terminal domain"/>
    <property type="match status" value="1"/>
</dbReference>
<keyword evidence="13" id="KW-1185">Reference proteome</keyword>
<dbReference type="FunFam" id="1.10.287.180:FF:000001">
    <property type="entry name" value="Transcription elongation factor GreA"/>
    <property type="match status" value="1"/>
</dbReference>
<dbReference type="InterPro" id="IPR036953">
    <property type="entry name" value="GreA/GreB_C_sf"/>
</dbReference>
<organism evidence="12 13">
    <name type="scientific">Treponema brennaborense (strain DSM 12168 / CIP 105900 / DD5/3)</name>
    <dbReference type="NCBI Taxonomy" id="906968"/>
    <lineage>
        <taxon>Bacteria</taxon>
        <taxon>Pseudomonadati</taxon>
        <taxon>Spirochaetota</taxon>
        <taxon>Spirochaetia</taxon>
        <taxon>Spirochaetales</taxon>
        <taxon>Treponemataceae</taxon>
        <taxon>Treponema</taxon>
    </lineage>
</organism>
<dbReference type="eggNOG" id="COG0782">
    <property type="taxonomic scope" value="Bacteria"/>
</dbReference>
<protein>
    <recommendedName>
        <fullName evidence="2 8">Transcription elongation factor GreA</fullName>
    </recommendedName>
    <alternativeName>
        <fullName evidence="7 8">Transcript cleavage factor GreA</fullName>
    </alternativeName>
</protein>
<feature type="domain" description="Transcription elongation factor GreA/GreB N-terminal" evidence="11">
    <location>
        <begin position="745"/>
        <end position="814"/>
    </location>
</feature>
<dbReference type="InterPro" id="IPR022691">
    <property type="entry name" value="Tscrpt_elong_fac_GreA/B_N"/>
</dbReference>
<feature type="domain" description="Transcription elongation factor GreA/GreB C-terminal" evidence="10">
    <location>
        <begin position="823"/>
        <end position="895"/>
    </location>
</feature>
<dbReference type="RefSeq" id="WP_013758859.1">
    <property type="nucleotide sequence ID" value="NC_015500.1"/>
</dbReference>
<keyword evidence="4 8" id="KW-0238">DNA-binding</keyword>
<dbReference type="HAMAP" id="MF_00105">
    <property type="entry name" value="GreA_GreB"/>
    <property type="match status" value="1"/>
</dbReference>
<evidence type="ECO:0000256" key="5">
    <source>
        <dbReference type="ARBA" id="ARBA00023163"/>
    </source>
</evidence>
<dbReference type="InterPro" id="IPR001437">
    <property type="entry name" value="Tscrpt_elong_fac_GreA/B_C"/>
</dbReference>
<dbReference type="EMBL" id="CP002696">
    <property type="protein sequence ID" value="AEE17154.1"/>
    <property type="molecule type" value="Genomic_DNA"/>
</dbReference>
<dbReference type="GO" id="GO:0003677">
    <property type="term" value="F:DNA binding"/>
    <property type="evidence" value="ECO:0007669"/>
    <property type="project" value="UniProtKB-UniRule"/>
</dbReference>
<proteinExistence type="inferred from homology"/>
<dbReference type="InterPro" id="IPR011990">
    <property type="entry name" value="TPR-like_helical_dom_sf"/>
</dbReference>
<evidence type="ECO:0000256" key="2">
    <source>
        <dbReference type="ARBA" id="ARBA00013729"/>
    </source>
</evidence>